<gene>
    <name evidence="1" type="ORF">DW352_03425</name>
</gene>
<reference evidence="1 2" key="1">
    <citation type="submission" date="2018-07" db="EMBL/GenBank/DDBJ databases">
        <authorList>
            <person name="Quirk P.G."/>
            <person name="Krulwich T.A."/>
        </authorList>
    </citation>
    <scope>NUCLEOTIDE SEQUENCE [LARGE SCALE GENOMIC DNA]</scope>
    <source>
        <strain evidence="1 2">CC-BB4</strain>
    </source>
</reference>
<name>A0A345ZRV3_9HYPH</name>
<protein>
    <submittedName>
        <fullName evidence="1">Uncharacterized protein</fullName>
    </submittedName>
</protein>
<evidence type="ECO:0000313" key="2">
    <source>
        <dbReference type="Proteomes" id="UP000254889"/>
    </source>
</evidence>
<dbReference type="KEGG" id="ptaw:DW352_03425"/>
<proteinExistence type="predicted"/>
<keyword evidence="2" id="KW-1185">Reference proteome</keyword>
<sequence>MGAIFRSGVGRMTSLSEDEIKRAMAAVAGVDGNLVSAAHRRRFVECAMHFGLLNKKNVPNKSATILRLIDEAWEAIQARKTKRALTFAAAFGLKSIIQFGAQHESELIGLVGMSRYVTVVGEDFGWLSDPIILYDALRDRLGKSMPSRIITPHPDFKPEPNRDRRLESIVHHVGRDHWDKVKTSVAGNMLIRLIGVHLLLPYTAIMTDGELWIRHTLAATSRYKTIWTYEPSEDVENFYFQIEADLKRLEEDAMRYPGWDLVERYRPDNARASPSGSA</sequence>
<organism evidence="1 2">
    <name type="scientific">Pseudolabrys taiwanensis</name>
    <dbReference type="NCBI Taxonomy" id="331696"/>
    <lineage>
        <taxon>Bacteria</taxon>
        <taxon>Pseudomonadati</taxon>
        <taxon>Pseudomonadota</taxon>
        <taxon>Alphaproteobacteria</taxon>
        <taxon>Hyphomicrobiales</taxon>
        <taxon>Xanthobacteraceae</taxon>
        <taxon>Pseudolabrys</taxon>
    </lineage>
</organism>
<dbReference type="Proteomes" id="UP000254889">
    <property type="component" value="Chromosome"/>
</dbReference>
<evidence type="ECO:0000313" key="1">
    <source>
        <dbReference type="EMBL" id="AXK79650.1"/>
    </source>
</evidence>
<dbReference type="EMBL" id="CP031417">
    <property type="protein sequence ID" value="AXK79650.1"/>
    <property type="molecule type" value="Genomic_DNA"/>
</dbReference>
<dbReference type="AlphaFoldDB" id="A0A345ZRV3"/>
<accession>A0A345ZRV3</accession>